<dbReference type="GO" id="GO:0016829">
    <property type="term" value="F:lyase activity"/>
    <property type="evidence" value="ECO:0007669"/>
    <property type="project" value="UniProtKB-KW"/>
</dbReference>
<reference evidence="2 3" key="1">
    <citation type="journal article" date="2019" name="Nat. Ecol. Evol.">
        <title>Megaphylogeny resolves global patterns of mushroom evolution.</title>
        <authorList>
            <person name="Varga T."/>
            <person name="Krizsan K."/>
            <person name="Foldi C."/>
            <person name="Dima B."/>
            <person name="Sanchez-Garcia M."/>
            <person name="Sanchez-Ramirez S."/>
            <person name="Szollosi G.J."/>
            <person name="Szarkandi J.G."/>
            <person name="Papp V."/>
            <person name="Albert L."/>
            <person name="Andreopoulos W."/>
            <person name="Angelini C."/>
            <person name="Antonin V."/>
            <person name="Barry K.W."/>
            <person name="Bougher N.L."/>
            <person name="Buchanan P."/>
            <person name="Buyck B."/>
            <person name="Bense V."/>
            <person name="Catcheside P."/>
            <person name="Chovatia M."/>
            <person name="Cooper J."/>
            <person name="Damon W."/>
            <person name="Desjardin D."/>
            <person name="Finy P."/>
            <person name="Geml J."/>
            <person name="Haridas S."/>
            <person name="Hughes K."/>
            <person name="Justo A."/>
            <person name="Karasinski D."/>
            <person name="Kautmanova I."/>
            <person name="Kiss B."/>
            <person name="Kocsube S."/>
            <person name="Kotiranta H."/>
            <person name="LaButti K.M."/>
            <person name="Lechner B.E."/>
            <person name="Liimatainen K."/>
            <person name="Lipzen A."/>
            <person name="Lukacs Z."/>
            <person name="Mihaltcheva S."/>
            <person name="Morgado L.N."/>
            <person name="Niskanen T."/>
            <person name="Noordeloos M.E."/>
            <person name="Ohm R.A."/>
            <person name="Ortiz-Santana B."/>
            <person name="Ovrebo C."/>
            <person name="Racz N."/>
            <person name="Riley R."/>
            <person name="Savchenko A."/>
            <person name="Shiryaev A."/>
            <person name="Soop K."/>
            <person name="Spirin V."/>
            <person name="Szebenyi C."/>
            <person name="Tomsovsky M."/>
            <person name="Tulloss R.E."/>
            <person name="Uehling J."/>
            <person name="Grigoriev I.V."/>
            <person name="Vagvolgyi C."/>
            <person name="Papp T."/>
            <person name="Martin F.M."/>
            <person name="Miettinen O."/>
            <person name="Hibbett D.S."/>
            <person name="Nagy L.G."/>
        </authorList>
    </citation>
    <scope>NUCLEOTIDE SEQUENCE [LARGE SCALE GENOMIC DNA]</scope>
    <source>
        <strain evidence="2 3">CBS 309.79</strain>
    </source>
</reference>
<dbReference type="Gene3D" id="2.60.120.200">
    <property type="match status" value="1"/>
</dbReference>
<evidence type="ECO:0000313" key="2">
    <source>
        <dbReference type="EMBL" id="TFL01094.1"/>
    </source>
</evidence>
<sequence>YPALSINPGNPSFPTGGSQFYSTPLALHQARNVSLSYSVFFPRGFEWVRGGKLPGLYGGREGCSGGDEALDCFSTRMMWRAEGEGELYLYAPRSAQPPSLCSPPERYNTSCSSTYGLSIGRGNFKWEEGRWTEVRQVVSLNRVFPFDNSLTFDGFNFALQNPFSQDQTTSASLPPFGNASSPISTFFGGHDEEYATPREQHVWFKDFRI</sequence>
<evidence type="ECO:0000259" key="1">
    <source>
        <dbReference type="Pfam" id="PF21294"/>
    </source>
</evidence>
<dbReference type="Proteomes" id="UP000305067">
    <property type="component" value="Unassembled WGS sequence"/>
</dbReference>
<proteinExistence type="predicted"/>
<feature type="non-terminal residue" evidence="2">
    <location>
        <position position="209"/>
    </location>
</feature>
<dbReference type="PANTHER" id="PTHR40124:SF1">
    <property type="entry name" value="DISAGGREGATASE RELATED REPEAT PROTEIN"/>
    <property type="match status" value="1"/>
</dbReference>
<dbReference type="PANTHER" id="PTHR40124">
    <property type="match status" value="1"/>
</dbReference>
<dbReference type="AlphaFoldDB" id="A0A5C3QRV7"/>
<feature type="domain" description="Polysaccharide lyase 14" evidence="1">
    <location>
        <begin position="1"/>
        <end position="207"/>
    </location>
</feature>
<organism evidence="2 3">
    <name type="scientific">Pterulicium gracile</name>
    <dbReference type="NCBI Taxonomy" id="1884261"/>
    <lineage>
        <taxon>Eukaryota</taxon>
        <taxon>Fungi</taxon>
        <taxon>Dikarya</taxon>
        <taxon>Basidiomycota</taxon>
        <taxon>Agaricomycotina</taxon>
        <taxon>Agaricomycetes</taxon>
        <taxon>Agaricomycetidae</taxon>
        <taxon>Agaricales</taxon>
        <taxon>Pleurotineae</taxon>
        <taxon>Pterulaceae</taxon>
        <taxon>Pterulicium</taxon>
    </lineage>
</organism>
<keyword evidence="2" id="KW-0456">Lyase</keyword>
<protein>
    <submittedName>
        <fullName evidence="2">Polysaccharide lyase family 14 protein</fullName>
    </submittedName>
</protein>
<accession>A0A5C3QRV7</accession>
<evidence type="ECO:0000313" key="3">
    <source>
        <dbReference type="Proteomes" id="UP000305067"/>
    </source>
</evidence>
<feature type="non-terminal residue" evidence="2">
    <location>
        <position position="1"/>
    </location>
</feature>
<keyword evidence="3" id="KW-1185">Reference proteome</keyword>
<name>A0A5C3QRV7_9AGAR</name>
<dbReference type="InterPro" id="IPR048958">
    <property type="entry name" value="Polysacc_lyase_14"/>
</dbReference>
<dbReference type="Pfam" id="PF21294">
    <property type="entry name" value="Polysacc_lyase_14"/>
    <property type="match status" value="1"/>
</dbReference>
<gene>
    <name evidence="2" type="ORF">BDV98DRAFT_494218</name>
</gene>
<dbReference type="EMBL" id="ML178826">
    <property type="protein sequence ID" value="TFL01094.1"/>
    <property type="molecule type" value="Genomic_DNA"/>
</dbReference>
<dbReference type="OrthoDB" id="10069995at2759"/>